<keyword evidence="2" id="KW-1185">Reference proteome</keyword>
<proteinExistence type="predicted"/>
<organism evidence="1 2">
    <name type="scientific">Desulfobaculum bizertense DSM 18034</name>
    <dbReference type="NCBI Taxonomy" id="1121442"/>
    <lineage>
        <taxon>Bacteria</taxon>
        <taxon>Pseudomonadati</taxon>
        <taxon>Thermodesulfobacteriota</taxon>
        <taxon>Desulfovibrionia</taxon>
        <taxon>Desulfovibrionales</taxon>
        <taxon>Desulfovibrionaceae</taxon>
        <taxon>Desulfobaculum</taxon>
    </lineage>
</organism>
<sequence>MGGIGWGYETLSRALLGAQGWAGTLSPHLCKGRCPLTPPKDEALGNPAFARNKRGRMSESLWLSPSSGPFFRPSGVSLARVLLPFSAALIFFLNARVQKENGGNSQKRTNFLSHSHPSLNFIHAKRGWNSNSMRIRKGIIPLRGVRGWPRFILRVGLGRSPNNGSVFMKKEGNSH</sequence>
<accession>A0A1T4W2H1</accession>
<dbReference type="AlphaFoldDB" id="A0A1T4W2H1"/>
<dbReference type="EMBL" id="FUYA01000004">
    <property type="protein sequence ID" value="SKA71349.1"/>
    <property type="molecule type" value="Genomic_DNA"/>
</dbReference>
<reference evidence="1 2" key="1">
    <citation type="submission" date="2017-02" db="EMBL/GenBank/DDBJ databases">
        <authorList>
            <person name="Peterson S.W."/>
        </authorList>
    </citation>
    <scope>NUCLEOTIDE SEQUENCE [LARGE SCALE GENOMIC DNA]</scope>
    <source>
        <strain evidence="1 2">DSM 18034</strain>
    </source>
</reference>
<evidence type="ECO:0000313" key="2">
    <source>
        <dbReference type="Proteomes" id="UP000189733"/>
    </source>
</evidence>
<dbReference type="Proteomes" id="UP000189733">
    <property type="component" value="Unassembled WGS sequence"/>
</dbReference>
<gene>
    <name evidence="1" type="ORF">SAMN02745702_01461</name>
</gene>
<dbReference type="STRING" id="1121442.SAMN02745702_01461"/>
<name>A0A1T4W2H1_9BACT</name>
<protein>
    <submittedName>
        <fullName evidence="1">Uncharacterized protein</fullName>
    </submittedName>
</protein>
<evidence type="ECO:0000313" key="1">
    <source>
        <dbReference type="EMBL" id="SKA71349.1"/>
    </source>
</evidence>